<dbReference type="Gene3D" id="1.10.3680.10">
    <property type="entry name" value="TerB-like"/>
    <property type="match status" value="1"/>
</dbReference>
<protein>
    <recommendedName>
        <fullName evidence="3">Excinuclease ABC subunit B</fullName>
    </recommendedName>
</protein>
<evidence type="ECO:0000313" key="1">
    <source>
        <dbReference type="EMBL" id="OAB81500.1"/>
    </source>
</evidence>
<dbReference type="OrthoDB" id="1143847at2"/>
<organism evidence="1 2">
    <name type="scientific">Cochleicola gelatinilyticus</name>
    <dbReference type="NCBI Taxonomy" id="1763537"/>
    <lineage>
        <taxon>Bacteria</taxon>
        <taxon>Pseudomonadati</taxon>
        <taxon>Bacteroidota</taxon>
        <taxon>Flavobacteriia</taxon>
        <taxon>Flavobacteriales</taxon>
        <taxon>Flavobacteriaceae</taxon>
        <taxon>Cochleicola</taxon>
    </lineage>
</organism>
<evidence type="ECO:0000313" key="2">
    <source>
        <dbReference type="Proteomes" id="UP000077013"/>
    </source>
</evidence>
<evidence type="ECO:0008006" key="3">
    <source>
        <dbReference type="Google" id="ProtNLM"/>
    </source>
</evidence>
<dbReference type="InterPro" id="IPR029024">
    <property type="entry name" value="TerB-like"/>
</dbReference>
<dbReference type="RefSeq" id="WP_068588773.1">
    <property type="nucleotide sequence ID" value="NZ_LRXL01000012.1"/>
</dbReference>
<accession>A0A167K8J7</accession>
<gene>
    <name evidence="1" type="ORF">ULVI_01390</name>
</gene>
<dbReference type="SUPFAM" id="SSF158682">
    <property type="entry name" value="TerB-like"/>
    <property type="match status" value="1"/>
</dbReference>
<comment type="caution">
    <text evidence="1">The sequence shown here is derived from an EMBL/GenBank/DDBJ whole genome shotgun (WGS) entry which is preliminary data.</text>
</comment>
<sequence length="132" mass="15263">MNTEKTYALVSDLIVLANADNKVTDSEYEFILRIADRMGLSKKELDALFEAPVPSKTLFTELERITHFYKLVLVMNVDNETHEKEVITVKNFGLKMGIRPGAVDQILLRMKEYDNNIIPSDELIKIFQTYYN</sequence>
<dbReference type="Proteomes" id="UP000077013">
    <property type="component" value="Unassembled WGS sequence"/>
</dbReference>
<dbReference type="EMBL" id="LRXL01000012">
    <property type="protein sequence ID" value="OAB81500.1"/>
    <property type="molecule type" value="Genomic_DNA"/>
</dbReference>
<dbReference type="CDD" id="cd07177">
    <property type="entry name" value="terB_like"/>
    <property type="match status" value="1"/>
</dbReference>
<dbReference type="STRING" id="1763537.ULVI_01390"/>
<proteinExistence type="predicted"/>
<name>A0A167K8J7_9FLAO</name>
<keyword evidence="2" id="KW-1185">Reference proteome</keyword>
<reference evidence="1 2" key="1">
    <citation type="submission" date="2016-02" db="EMBL/GenBank/DDBJ databases">
        <title>Ulvibacter sp. LPB0005, isolated from Thais luteostoma.</title>
        <authorList>
            <person name="Shin S.-K."/>
            <person name="Yi H."/>
        </authorList>
    </citation>
    <scope>NUCLEOTIDE SEQUENCE [LARGE SCALE GENOMIC DNA]</scope>
    <source>
        <strain evidence="1 2">LPB0005</strain>
    </source>
</reference>
<dbReference type="AlphaFoldDB" id="A0A167K8J7"/>